<evidence type="ECO:0000313" key="1">
    <source>
        <dbReference type="EMBL" id="MCO8298765.1"/>
    </source>
</evidence>
<reference evidence="1" key="1">
    <citation type="submission" date="2020-06" db="EMBL/GenBank/DDBJ databases">
        <authorList>
            <person name="Link T."/>
            <person name="Ehrmann M."/>
        </authorList>
    </citation>
    <scope>NUCLEOTIDE SEQUENCE</scope>
    <source>
        <strain evidence="1">TMW 2.2257</strain>
    </source>
</reference>
<dbReference type="RefSeq" id="WP_253210305.1">
    <property type="nucleotide sequence ID" value="NZ_JACACB010000032.1"/>
</dbReference>
<comment type="caution">
    <text evidence="1">The sequence shown here is derived from an EMBL/GenBank/DDBJ whole genome shotgun (WGS) entry which is preliminary data.</text>
</comment>
<accession>A0AB35HSJ5</accession>
<sequence>MEYQKIDIFGSELPVEKEKGKYKYFNEVVGNGIYQQVAWEETKTDYIPLYSNDPKKLPFLNDLEIDFSEDKEF</sequence>
<reference evidence="1" key="2">
    <citation type="journal article" date="2021" name="BMC Microbiol.">
        <title>The diversity among the species Tetragenococcus halophilus including new isolates from a lupine seed fermentation.</title>
        <authorList>
            <person name="Link T."/>
            <person name="Vogel R.F."/>
            <person name="Ehrmann M.A."/>
        </authorList>
    </citation>
    <scope>NUCLEOTIDE SEQUENCE</scope>
    <source>
        <strain evidence="1">TMW 2.2257</strain>
    </source>
</reference>
<name>A0AB35HSJ5_TETHA</name>
<dbReference type="AlphaFoldDB" id="A0AB35HSJ5"/>
<protein>
    <submittedName>
        <fullName evidence="1">Uncharacterized protein</fullName>
    </submittedName>
</protein>
<gene>
    <name evidence="1" type="ORF">HXW75_09805</name>
</gene>
<dbReference type="EMBL" id="JACACB010000032">
    <property type="protein sequence ID" value="MCO8298765.1"/>
    <property type="molecule type" value="Genomic_DNA"/>
</dbReference>
<evidence type="ECO:0000313" key="2">
    <source>
        <dbReference type="Proteomes" id="UP001057280"/>
    </source>
</evidence>
<organism evidence="1 2">
    <name type="scientific">Tetragenococcus halophilus</name>
    <name type="common">Pediococcus halophilus</name>
    <dbReference type="NCBI Taxonomy" id="51669"/>
    <lineage>
        <taxon>Bacteria</taxon>
        <taxon>Bacillati</taxon>
        <taxon>Bacillota</taxon>
        <taxon>Bacilli</taxon>
        <taxon>Lactobacillales</taxon>
        <taxon>Enterococcaceae</taxon>
        <taxon>Tetragenococcus</taxon>
    </lineage>
</organism>
<proteinExistence type="predicted"/>
<dbReference type="Proteomes" id="UP001057280">
    <property type="component" value="Unassembled WGS sequence"/>
</dbReference>